<evidence type="ECO:0000256" key="3">
    <source>
        <dbReference type="ARBA" id="ARBA00023004"/>
    </source>
</evidence>
<dbReference type="AlphaFoldDB" id="A0A4V3XKN0"/>
<dbReference type="PANTHER" id="PTHR42988:SF2">
    <property type="entry name" value="CYCLIC NUCLEOTIDE PHOSPHODIESTERASE CBUA0032-RELATED"/>
    <property type="match status" value="1"/>
</dbReference>
<dbReference type="GO" id="GO:0046872">
    <property type="term" value="F:metal ion binding"/>
    <property type="evidence" value="ECO:0007669"/>
    <property type="project" value="UniProtKB-KW"/>
</dbReference>
<dbReference type="EMBL" id="SRSF01000007">
    <property type="protein sequence ID" value="THH37623.1"/>
    <property type="molecule type" value="Genomic_DNA"/>
</dbReference>
<dbReference type="InterPro" id="IPR050884">
    <property type="entry name" value="CNP_phosphodiesterase-III"/>
</dbReference>
<comment type="similarity">
    <text evidence="4">Belongs to the cyclic nucleotide phosphodiesterase class-III family.</text>
</comment>
<organism evidence="6 7">
    <name type="scientific">Neolewinella litorea</name>
    <dbReference type="NCBI Taxonomy" id="2562452"/>
    <lineage>
        <taxon>Bacteria</taxon>
        <taxon>Pseudomonadati</taxon>
        <taxon>Bacteroidota</taxon>
        <taxon>Saprospiria</taxon>
        <taxon>Saprospirales</taxon>
        <taxon>Lewinellaceae</taxon>
        <taxon>Neolewinella</taxon>
    </lineage>
</organism>
<keyword evidence="3" id="KW-0408">Iron</keyword>
<dbReference type="Gene3D" id="3.60.21.10">
    <property type="match status" value="1"/>
</dbReference>
<dbReference type="InterPro" id="IPR004843">
    <property type="entry name" value="Calcineurin-like_PHP"/>
</dbReference>
<evidence type="ECO:0000313" key="7">
    <source>
        <dbReference type="Proteomes" id="UP000308528"/>
    </source>
</evidence>
<sequence length="259" mass="29682">MLTSVALRIVQITDLHLLSPGEQLMGLDVEARFEAVLTAALKHHPDAFCFTGDFCADEPVRAVYERLRPRFDALDLPYYLTAGNHDDRRMIREVFDTPGRDDEPVYGPVRIKDRTLLFLDTSPGITDGGQLDWFEKAVRDHPEAPIFMHHPPIKMGVPFMDGKYPLRDTDRLVDILTADNARRRVFCGHYHTPRLVSQDQLDVFLCPPTSFFIQPCEGEFALADHEPGFFLLEWADGGDFRCVEYQVHLNGKAKKLRRR</sequence>
<keyword evidence="2" id="KW-0378">Hydrolase</keyword>
<dbReference type="SUPFAM" id="SSF56300">
    <property type="entry name" value="Metallo-dependent phosphatases"/>
    <property type="match status" value="1"/>
</dbReference>
<keyword evidence="1" id="KW-0479">Metal-binding</keyword>
<gene>
    <name evidence="6" type="ORF">E4021_14465</name>
</gene>
<dbReference type="Proteomes" id="UP000308528">
    <property type="component" value="Unassembled WGS sequence"/>
</dbReference>
<name>A0A4V3XKN0_9BACT</name>
<dbReference type="InterPro" id="IPR029052">
    <property type="entry name" value="Metallo-depent_PP-like"/>
</dbReference>
<reference evidence="6 7" key="1">
    <citation type="submission" date="2019-04" db="EMBL/GenBank/DDBJ databases">
        <title>Lewinella litorea sp. nov., isolated from a marine sand.</title>
        <authorList>
            <person name="Yoon J.-H."/>
        </authorList>
    </citation>
    <scope>NUCLEOTIDE SEQUENCE [LARGE SCALE GENOMIC DNA]</scope>
    <source>
        <strain evidence="6 7">HSMS-39</strain>
    </source>
</reference>
<evidence type="ECO:0000256" key="1">
    <source>
        <dbReference type="ARBA" id="ARBA00022723"/>
    </source>
</evidence>
<evidence type="ECO:0000313" key="6">
    <source>
        <dbReference type="EMBL" id="THH37623.1"/>
    </source>
</evidence>
<proteinExistence type="inferred from homology"/>
<keyword evidence="7" id="KW-1185">Reference proteome</keyword>
<dbReference type="PANTHER" id="PTHR42988">
    <property type="entry name" value="PHOSPHOHYDROLASE"/>
    <property type="match status" value="1"/>
</dbReference>
<comment type="caution">
    <text evidence="6">The sequence shown here is derived from an EMBL/GenBank/DDBJ whole genome shotgun (WGS) entry which is preliminary data.</text>
</comment>
<dbReference type="OrthoDB" id="9816081at2"/>
<evidence type="ECO:0000259" key="5">
    <source>
        <dbReference type="Pfam" id="PF00149"/>
    </source>
</evidence>
<feature type="domain" description="Calcineurin-like phosphoesterase" evidence="5">
    <location>
        <begin position="7"/>
        <end position="193"/>
    </location>
</feature>
<dbReference type="GO" id="GO:0016787">
    <property type="term" value="F:hydrolase activity"/>
    <property type="evidence" value="ECO:0007669"/>
    <property type="project" value="UniProtKB-KW"/>
</dbReference>
<protein>
    <recommendedName>
        <fullName evidence="5">Calcineurin-like phosphoesterase domain-containing protein</fullName>
    </recommendedName>
</protein>
<accession>A0A4V3XKN0</accession>
<evidence type="ECO:0000256" key="4">
    <source>
        <dbReference type="ARBA" id="ARBA00025742"/>
    </source>
</evidence>
<dbReference type="Pfam" id="PF00149">
    <property type="entry name" value="Metallophos"/>
    <property type="match status" value="1"/>
</dbReference>
<evidence type="ECO:0000256" key="2">
    <source>
        <dbReference type="ARBA" id="ARBA00022801"/>
    </source>
</evidence>